<gene>
    <name evidence="1" type="ORF">BpHYR1_031721</name>
</gene>
<keyword evidence="2" id="KW-1185">Reference proteome</keyword>
<name>A0A3M7PJX0_BRAPC</name>
<organism evidence="1 2">
    <name type="scientific">Brachionus plicatilis</name>
    <name type="common">Marine rotifer</name>
    <name type="synonym">Brachionus muelleri</name>
    <dbReference type="NCBI Taxonomy" id="10195"/>
    <lineage>
        <taxon>Eukaryota</taxon>
        <taxon>Metazoa</taxon>
        <taxon>Spiralia</taxon>
        <taxon>Gnathifera</taxon>
        <taxon>Rotifera</taxon>
        <taxon>Eurotatoria</taxon>
        <taxon>Monogononta</taxon>
        <taxon>Pseudotrocha</taxon>
        <taxon>Ploima</taxon>
        <taxon>Brachionidae</taxon>
        <taxon>Brachionus</taxon>
    </lineage>
</organism>
<proteinExistence type="predicted"/>
<dbReference type="AlphaFoldDB" id="A0A3M7PJX0"/>
<evidence type="ECO:0000313" key="1">
    <source>
        <dbReference type="EMBL" id="RMZ99416.1"/>
    </source>
</evidence>
<dbReference type="EMBL" id="REGN01010225">
    <property type="protein sequence ID" value="RMZ99416.1"/>
    <property type="molecule type" value="Genomic_DNA"/>
</dbReference>
<comment type="caution">
    <text evidence="1">The sequence shown here is derived from an EMBL/GenBank/DDBJ whole genome shotgun (WGS) entry which is preliminary data.</text>
</comment>
<sequence length="61" mass="7277">MYISKYKNSQSLLNLVLRSKLTLHYVIPHHFKNLEFKPKTTFQCQKTSIVKLNIPPQIEIY</sequence>
<dbReference type="Proteomes" id="UP000276133">
    <property type="component" value="Unassembled WGS sequence"/>
</dbReference>
<reference evidence="1 2" key="1">
    <citation type="journal article" date="2018" name="Sci. Rep.">
        <title>Genomic signatures of local adaptation to the degree of environmental predictability in rotifers.</title>
        <authorList>
            <person name="Franch-Gras L."/>
            <person name="Hahn C."/>
            <person name="Garcia-Roger E.M."/>
            <person name="Carmona M.J."/>
            <person name="Serra M."/>
            <person name="Gomez A."/>
        </authorList>
    </citation>
    <scope>NUCLEOTIDE SEQUENCE [LARGE SCALE GENOMIC DNA]</scope>
    <source>
        <strain evidence="1">HYR1</strain>
    </source>
</reference>
<accession>A0A3M7PJX0</accession>
<evidence type="ECO:0000313" key="2">
    <source>
        <dbReference type="Proteomes" id="UP000276133"/>
    </source>
</evidence>
<protein>
    <submittedName>
        <fullName evidence="1">Uncharacterized protein</fullName>
    </submittedName>
</protein>